<dbReference type="Gene3D" id="1.10.10.10">
    <property type="entry name" value="Winged helix-like DNA-binding domain superfamily/Winged helix DNA-binding domain"/>
    <property type="match status" value="1"/>
</dbReference>
<dbReference type="NCBIfam" id="TIGR00589">
    <property type="entry name" value="ogt"/>
    <property type="match status" value="1"/>
</dbReference>
<reference evidence="12 13" key="1">
    <citation type="submission" date="2017-10" db="EMBL/GenBank/DDBJ databases">
        <title>Sequencing the genomes of 1000 actinobacteria strains.</title>
        <authorList>
            <person name="Klenk H.-P."/>
        </authorList>
    </citation>
    <scope>NUCLEOTIDE SEQUENCE [LARGE SCALE GENOMIC DNA]</scope>
    <source>
        <strain evidence="12 13">DSM 18966</strain>
    </source>
</reference>
<comment type="caution">
    <text evidence="12">The sequence shown here is derived from an EMBL/GenBank/DDBJ whole genome shotgun (WGS) entry which is preliminary data.</text>
</comment>
<evidence type="ECO:0000256" key="8">
    <source>
        <dbReference type="ARBA" id="ARBA00049348"/>
    </source>
</evidence>
<dbReference type="InterPro" id="IPR036631">
    <property type="entry name" value="MGMT_N_sf"/>
</dbReference>
<dbReference type="InterPro" id="IPR036388">
    <property type="entry name" value="WH-like_DNA-bd_sf"/>
</dbReference>
<comment type="catalytic activity">
    <reaction evidence="1 9">
        <text>a 4-O-methyl-thymidine in DNA + L-cysteinyl-[protein] = a thymidine in DNA + S-methyl-L-cysteinyl-[protein]</text>
        <dbReference type="Rhea" id="RHEA:53428"/>
        <dbReference type="Rhea" id="RHEA-COMP:10131"/>
        <dbReference type="Rhea" id="RHEA-COMP:10132"/>
        <dbReference type="Rhea" id="RHEA-COMP:13555"/>
        <dbReference type="Rhea" id="RHEA-COMP:13556"/>
        <dbReference type="ChEBI" id="CHEBI:29950"/>
        <dbReference type="ChEBI" id="CHEBI:82612"/>
        <dbReference type="ChEBI" id="CHEBI:137386"/>
        <dbReference type="ChEBI" id="CHEBI:137387"/>
        <dbReference type="EC" id="2.1.1.63"/>
    </reaction>
</comment>
<comment type="catalytic activity">
    <reaction evidence="8 9">
        <text>a 6-O-methyl-2'-deoxyguanosine in DNA + L-cysteinyl-[protein] = S-methyl-L-cysteinyl-[protein] + a 2'-deoxyguanosine in DNA</text>
        <dbReference type="Rhea" id="RHEA:24000"/>
        <dbReference type="Rhea" id="RHEA-COMP:10131"/>
        <dbReference type="Rhea" id="RHEA-COMP:10132"/>
        <dbReference type="Rhea" id="RHEA-COMP:11367"/>
        <dbReference type="Rhea" id="RHEA-COMP:11368"/>
        <dbReference type="ChEBI" id="CHEBI:29950"/>
        <dbReference type="ChEBI" id="CHEBI:82612"/>
        <dbReference type="ChEBI" id="CHEBI:85445"/>
        <dbReference type="ChEBI" id="CHEBI:85448"/>
        <dbReference type="EC" id="2.1.1.63"/>
    </reaction>
</comment>
<comment type="subcellular location">
    <subcellularLocation>
        <location evidence="9">Cytoplasm</location>
    </subcellularLocation>
</comment>
<dbReference type="GO" id="GO:0005737">
    <property type="term" value="C:cytoplasm"/>
    <property type="evidence" value="ECO:0007669"/>
    <property type="project" value="UniProtKB-SubCell"/>
</dbReference>
<gene>
    <name evidence="12" type="ORF">ATL42_0440</name>
</gene>
<evidence type="ECO:0000256" key="1">
    <source>
        <dbReference type="ARBA" id="ARBA00001286"/>
    </source>
</evidence>
<comment type="function">
    <text evidence="9">Involved in the cellular defense against the biological effects of O6-methylguanine (O6-MeG) and O4-methylthymine (O4-MeT) in DNA. Repairs the methylated nucleobase in DNA by stoichiometrically transferring the methyl group to a cysteine residue in the enzyme. This is a suicide reaction: the enzyme is irreversibly inactivated.</text>
</comment>
<dbReference type="SUPFAM" id="SSF53155">
    <property type="entry name" value="Methylated DNA-protein cysteine methyltransferase domain"/>
    <property type="match status" value="1"/>
</dbReference>
<keyword evidence="6 9" id="KW-0227">DNA damage</keyword>
<dbReference type="InterPro" id="IPR023546">
    <property type="entry name" value="MGMT"/>
</dbReference>
<accession>A0A2A9E323</accession>
<evidence type="ECO:0000259" key="10">
    <source>
        <dbReference type="Pfam" id="PF01035"/>
    </source>
</evidence>
<keyword evidence="7 9" id="KW-0234">DNA repair</keyword>
<evidence type="ECO:0000256" key="4">
    <source>
        <dbReference type="ARBA" id="ARBA00022603"/>
    </source>
</evidence>
<keyword evidence="3 9" id="KW-0963">Cytoplasm</keyword>
<dbReference type="InterPro" id="IPR001497">
    <property type="entry name" value="MethylDNA_cys_MeTrfase_AS"/>
</dbReference>
<dbReference type="Pfam" id="PF02870">
    <property type="entry name" value="Methyltransf_1N"/>
    <property type="match status" value="1"/>
</dbReference>
<dbReference type="RefSeq" id="WP_098453947.1">
    <property type="nucleotide sequence ID" value="NZ_PDJG01000001.1"/>
</dbReference>
<feature type="active site" description="Nucleophile; methyl group acceptor" evidence="9">
    <location>
        <position position="127"/>
    </location>
</feature>
<evidence type="ECO:0000256" key="2">
    <source>
        <dbReference type="ARBA" id="ARBA00008711"/>
    </source>
</evidence>
<proteinExistence type="inferred from homology"/>
<dbReference type="EMBL" id="PDJG01000001">
    <property type="protein sequence ID" value="PFG32600.1"/>
    <property type="molecule type" value="Genomic_DNA"/>
</dbReference>
<dbReference type="Pfam" id="PF01035">
    <property type="entry name" value="DNA_binding_1"/>
    <property type="match status" value="1"/>
</dbReference>
<feature type="domain" description="Methylguanine DNA methyltransferase ribonuclease-like" evidence="11">
    <location>
        <begin position="4"/>
        <end position="70"/>
    </location>
</feature>
<dbReference type="InterPro" id="IPR008332">
    <property type="entry name" value="MethylG_MeTrfase_N"/>
</dbReference>
<evidence type="ECO:0000256" key="6">
    <source>
        <dbReference type="ARBA" id="ARBA00022763"/>
    </source>
</evidence>
<dbReference type="PANTHER" id="PTHR10815">
    <property type="entry name" value="METHYLATED-DNA--PROTEIN-CYSTEINE METHYLTRANSFERASE"/>
    <property type="match status" value="1"/>
</dbReference>
<dbReference type="CDD" id="cd06445">
    <property type="entry name" value="ATase"/>
    <property type="match status" value="1"/>
</dbReference>
<evidence type="ECO:0000256" key="5">
    <source>
        <dbReference type="ARBA" id="ARBA00022679"/>
    </source>
</evidence>
<evidence type="ECO:0000313" key="12">
    <source>
        <dbReference type="EMBL" id="PFG32600.1"/>
    </source>
</evidence>
<dbReference type="EC" id="2.1.1.63" evidence="9"/>
<dbReference type="AlphaFoldDB" id="A0A2A9E323"/>
<protein>
    <recommendedName>
        <fullName evidence="9">Methylated-DNA--protein-cysteine methyltransferase</fullName>
        <ecNumber evidence="9">2.1.1.63</ecNumber>
    </recommendedName>
    <alternativeName>
        <fullName evidence="9">6-O-methylguanine-DNA methyltransferase</fullName>
        <shortName evidence="9">MGMT</shortName>
    </alternativeName>
    <alternativeName>
        <fullName evidence="9">O-6-methylguanine-DNA-alkyltransferase</fullName>
    </alternativeName>
</protein>
<sequence>MKTFTVISSPLGDLTAVATDGTLSALYMTDAVHRPSDASFGEATEAGFALLREEITRYFAGELRTFTVETAAAGTPFQLRVWAALARIPYGQTRSYAEIAHDLGDPRTVRAVGAANGRNPLSIVVPCHRVVGADGSLVGFAGGIERKRALLDLENPAHGRSGVLF</sequence>
<dbReference type="PROSITE" id="PS00374">
    <property type="entry name" value="MGMT"/>
    <property type="match status" value="1"/>
</dbReference>
<dbReference type="InterPro" id="IPR014048">
    <property type="entry name" value="MethylDNA_cys_MeTrfase_DNA-bd"/>
</dbReference>
<dbReference type="PANTHER" id="PTHR10815:SF5">
    <property type="entry name" value="METHYLATED-DNA--PROTEIN-CYSTEINE METHYLTRANSFERASE"/>
    <property type="match status" value="1"/>
</dbReference>
<keyword evidence="5 9" id="KW-0808">Transferase</keyword>
<dbReference type="SUPFAM" id="SSF46767">
    <property type="entry name" value="Methylated DNA-protein cysteine methyltransferase, C-terminal domain"/>
    <property type="match status" value="1"/>
</dbReference>
<feature type="domain" description="Methylated-DNA-[protein]-cysteine S-methyltransferase DNA binding" evidence="10">
    <location>
        <begin position="76"/>
        <end position="155"/>
    </location>
</feature>
<dbReference type="GO" id="GO:0032259">
    <property type="term" value="P:methylation"/>
    <property type="evidence" value="ECO:0007669"/>
    <property type="project" value="UniProtKB-KW"/>
</dbReference>
<evidence type="ECO:0000256" key="3">
    <source>
        <dbReference type="ARBA" id="ARBA00022490"/>
    </source>
</evidence>
<evidence type="ECO:0000256" key="7">
    <source>
        <dbReference type="ARBA" id="ARBA00023204"/>
    </source>
</evidence>
<dbReference type="OrthoDB" id="9802228at2"/>
<organism evidence="12 13">
    <name type="scientific">Sanguibacter antarcticus</name>
    <dbReference type="NCBI Taxonomy" id="372484"/>
    <lineage>
        <taxon>Bacteria</taxon>
        <taxon>Bacillati</taxon>
        <taxon>Actinomycetota</taxon>
        <taxon>Actinomycetes</taxon>
        <taxon>Micrococcales</taxon>
        <taxon>Sanguibacteraceae</taxon>
        <taxon>Sanguibacter</taxon>
    </lineage>
</organism>
<dbReference type="InterPro" id="IPR036217">
    <property type="entry name" value="MethylDNA_cys_MeTrfase_DNAb"/>
</dbReference>
<name>A0A2A9E323_9MICO</name>
<comment type="similarity">
    <text evidence="2 9">Belongs to the MGMT family.</text>
</comment>
<dbReference type="HAMAP" id="MF_00772">
    <property type="entry name" value="OGT"/>
    <property type="match status" value="1"/>
</dbReference>
<evidence type="ECO:0000259" key="11">
    <source>
        <dbReference type="Pfam" id="PF02870"/>
    </source>
</evidence>
<dbReference type="FunFam" id="1.10.10.10:FF:000214">
    <property type="entry name" value="Methylated-DNA--protein-cysteine methyltransferase"/>
    <property type="match status" value="1"/>
</dbReference>
<dbReference type="Proteomes" id="UP000225548">
    <property type="component" value="Unassembled WGS sequence"/>
</dbReference>
<dbReference type="GO" id="GO:0003908">
    <property type="term" value="F:methylated-DNA-[protein]-cysteine S-methyltransferase activity"/>
    <property type="evidence" value="ECO:0007669"/>
    <property type="project" value="UniProtKB-UniRule"/>
</dbReference>
<dbReference type="GO" id="GO:0006307">
    <property type="term" value="P:DNA alkylation repair"/>
    <property type="evidence" value="ECO:0007669"/>
    <property type="project" value="UniProtKB-UniRule"/>
</dbReference>
<evidence type="ECO:0000256" key="9">
    <source>
        <dbReference type="HAMAP-Rule" id="MF_00772"/>
    </source>
</evidence>
<dbReference type="Gene3D" id="3.30.160.70">
    <property type="entry name" value="Methylated DNA-protein cysteine methyltransferase domain"/>
    <property type="match status" value="1"/>
</dbReference>
<comment type="miscellaneous">
    <text evidence="9">This enzyme catalyzes only one turnover and therefore is not strictly catalytic. According to one definition, an enzyme is a biocatalyst that acts repeatedly and over many reaction cycles.</text>
</comment>
<keyword evidence="4 9" id="KW-0489">Methyltransferase</keyword>
<evidence type="ECO:0000313" key="13">
    <source>
        <dbReference type="Proteomes" id="UP000225548"/>
    </source>
</evidence>
<keyword evidence="13" id="KW-1185">Reference proteome</keyword>